<proteinExistence type="predicted"/>
<evidence type="ECO:0000313" key="2">
    <source>
        <dbReference type="EMBL" id="MBT2989078.1"/>
    </source>
</evidence>
<feature type="transmembrane region" description="Helical" evidence="1">
    <location>
        <begin position="34"/>
        <end position="56"/>
    </location>
</feature>
<dbReference type="AlphaFoldDB" id="A0A944MBX8"/>
<keyword evidence="1" id="KW-1133">Transmembrane helix</keyword>
<keyword evidence="1" id="KW-0812">Transmembrane</keyword>
<sequence length="124" mass="13941">MDKRIKWLRFSYWTAALVDFFIAVSVLIPERMGVAGYVYPMGLISVVAFSWGVMLLFADREPLQRSWILVPTILVVVLLGMVALHAGLTELISMFRAISMLCIAIMVLTILIYGYTVAREPEGI</sequence>
<name>A0A944MBX8_9GAMM</name>
<reference evidence="2 3" key="1">
    <citation type="submission" date="2021-05" db="EMBL/GenBank/DDBJ databases">
        <title>Genetic and Functional Diversity in Clade A Lucinid endosymbionts from the Bahamas.</title>
        <authorList>
            <person name="Giani N.M."/>
            <person name="Engel A.S."/>
            <person name="Campbell B.J."/>
        </authorList>
    </citation>
    <scope>NUCLEOTIDE SEQUENCE [LARGE SCALE GENOMIC DNA]</scope>
    <source>
        <strain evidence="2">LUC16012Gg_MoonRockCtena</strain>
    </source>
</reference>
<gene>
    <name evidence="2" type="ORF">KME65_08930</name>
</gene>
<organism evidence="2 3">
    <name type="scientific">Candidatus Thiodiazotropha taylori</name>
    <dbReference type="NCBI Taxonomy" id="2792791"/>
    <lineage>
        <taxon>Bacteria</taxon>
        <taxon>Pseudomonadati</taxon>
        <taxon>Pseudomonadota</taxon>
        <taxon>Gammaproteobacteria</taxon>
        <taxon>Chromatiales</taxon>
        <taxon>Sedimenticolaceae</taxon>
        <taxon>Candidatus Thiodiazotropha</taxon>
    </lineage>
</organism>
<dbReference type="Proteomes" id="UP000770889">
    <property type="component" value="Unassembled WGS sequence"/>
</dbReference>
<feature type="transmembrane region" description="Helical" evidence="1">
    <location>
        <begin position="94"/>
        <end position="118"/>
    </location>
</feature>
<evidence type="ECO:0000256" key="1">
    <source>
        <dbReference type="SAM" id="Phobius"/>
    </source>
</evidence>
<feature type="transmembrane region" description="Helical" evidence="1">
    <location>
        <begin position="7"/>
        <end position="28"/>
    </location>
</feature>
<protein>
    <submittedName>
        <fullName evidence="2">Uncharacterized protein</fullName>
    </submittedName>
</protein>
<dbReference type="EMBL" id="JAHHGM010000006">
    <property type="protein sequence ID" value="MBT2989078.1"/>
    <property type="molecule type" value="Genomic_DNA"/>
</dbReference>
<evidence type="ECO:0000313" key="3">
    <source>
        <dbReference type="Proteomes" id="UP000770889"/>
    </source>
</evidence>
<keyword evidence="1" id="KW-0472">Membrane</keyword>
<feature type="transmembrane region" description="Helical" evidence="1">
    <location>
        <begin position="68"/>
        <end position="88"/>
    </location>
</feature>
<comment type="caution">
    <text evidence="2">The sequence shown here is derived from an EMBL/GenBank/DDBJ whole genome shotgun (WGS) entry which is preliminary data.</text>
</comment>
<accession>A0A944MBX8</accession>